<protein>
    <recommendedName>
        <fullName evidence="3">F-box domain-containing protein</fullName>
    </recommendedName>
</protein>
<accession>A0ABN7NR16</accession>
<feature type="domain" description="F-box" evidence="3">
    <location>
        <begin position="30"/>
        <end position="77"/>
    </location>
</feature>
<dbReference type="Proteomes" id="UP001153148">
    <property type="component" value="Unassembled WGS sequence"/>
</dbReference>
<dbReference type="InterPro" id="IPR032675">
    <property type="entry name" value="LRR_dom_sf"/>
</dbReference>
<reference evidence="4" key="1">
    <citation type="submission" date="2021-03" db="EMBL/GenBank/DDBJ databases">
        <authorList>
            <person name="Tran Van P."/>
        </authorList>
    </citation>
    <scope>NUCLEOTIDE SEQUENCE</scope>
</reference>
<evidence type="ECO:0000256" key="1">
    <source>
        <dbReference type="ARBA" id="ARBA00022786"/>
    </source>
</evidence>
<name>A0ABN7NR16_TIMPD</name>
<dbReference type="SUPFAM" id="SSF81383">
    <property type="entry name" value="F-box domain"/>
    <property type="match status" value="1"/>
</dbReference>
<dbReference type="PROSITE" id="PS50181">
    <property type="entry name" value="FBOX"/>
    <property type="match status" value="1"/>
</dbReference>
<dbReference type="PANTHER" id="PTHR13318:SF190">
    <property type="entry name" value="PARTNER OF PAIRED, ISOFORM B"/>
    <property type="match status" value="1"/>
</dbReference>
<feature type="region of interest" description="Disordered" evidence="2">
    <location>
        <begin position="1"/>
        <end position="23"/>
    </location>
</feature>
<gene>
    <name evidence="4" type="ORF">TPAB3V08_LOCUS2493</name>
</gene>
<organism evidence="4 5">
    <name type="scientific">Timema podura</name>
    <name type="common">Walking stick</name>
    <dbReference type="NCBI Taxonomy" id="61482"/>
    <lineage>
        <taxon>Eukaryota</taxon>
        <taxon>Metazoa</taxon>
        <taxon>Ecdysozoa</taxon>
        <taxon>Arthropoda</taxon>
        <taxon>Hexapoda</taxon>
        <taxon>Insecta</taxon>
        <taxon>Pterygota</taxon>
        <taxon>Neoptera</taxon>
        <taxon>Polyneoptera</taxon>
        <taxon>Phasmatodea</taxon>
        <taxon>Timematodea</taxon>
        <taxon>Timematoidea</taxon>
        <taxon>Timematidae</taxon>
        <taxon>Timema</taxon>
    </lineage>
</organism>
<dbReference type="InterPro" id="IPR006553">
    <property type="entry name" value="Leu-rich_rpt_Cys-con_subtyp"/>
</dbReference>
<evidence type="ECO:0000259" key="3">
    <source>
        <dbReference type="PROSITE" id="PS50181"/>
    </source>
</evidence>
<dbReference type="Pfam" id="PF25372">
    <property type="entry name" value="DUF7885"/>
    <property type="match status" value="1"/>
</dbReference>
<sequence length="626" mass="70684">MEPVVPETSGQTPSSSHKHVHSSSKILLSAKNINKLPNEMLLKIMSHFSAEELCSTISDVCVRWNALYRDTFLWRSLCFSCDHTTKMSIIYQVLSDAPVLFELKIHNRLDASQLVAALFGSCQRLRRLNMNFCHLGENSADLLDKVVQFFPDLEVLILEGCQPLDKEGYMIISRLQKLTTLNLTHCKGLDSHSLARIVDGCELLEELFIDDVVQIYDPDIVHAIQRHHSKLKVLVIDGEDLTDKSFIQVAKCSRLRVLKISFCDQMTDVGLLEGVGQLQYLQNLQLRRGNLLSARGLFTFLNHCNVSNLAHLDLSECSALNDEGLLGIAKRCQQLVLLSLHWCWDVTDLGLMRIVTHCKKLRALDLLGVVRITGESYFKLIPSNLTKLTYLNLEQCNNICDEAVLDLVTAKPDLIVINYYGDPVMKESLEESARSSDLDELLGTEGVYLFRSRNHTHTALTLIITQFCAPSTSQAIRLDFSKHCTQTRQEINPVRVFQTASCALIPPKNDPKLLLNSMFNHHHHRHHSTFPLLRVIWHILFHSFRSLQTPPSATCLQSTPLATRLQSTPLATRLQSTPLASMSCAWFIHLVHGLPIGLLRFSLFCKAFLDSNLFLFSVSFGGITFK</sequence>
<dbReference type="Pfam" id="PF12937">
    <property type="entry name" value="F-box-like"/>
    <property type="match status" value="1"/>
</dbReference>
<dbReference type="SMART" id="SM00367">
    <property type="entry name" value="LRR_CC"/>
    <property type="match status" value="6"/>
</dbReference>
<feature type="non-terminal residue" evidence="4">
    <location>
        <position position="626"/>
    </location>
</feature>
<dbReference type="SUPFAM" id="SSF52047">
    <property type="entry name" value="RNI-like"/>
    <property type="match status" value="1"/>
</dbReference>
<evidence type="ECO:0000313" key="4">
    <source>
        <dbReference type="EMBL" id="CAG2055490.1"/>
    </source>
</evidence>
<comment type="caution">
    <text evidence="4">The sequence shown here is derived from an EMBL/GenBank/DDBJ whole genome shotgun (WGS) entry which is preliminary data.</text>
</comment>
<dbReference type="InterPro" id="IPR036047">
    <property type="entry name" value="F-box-like_dom_sf"/>
</dbReference>
<dbReference type="PANTHER" id="PTHR13318">
    <property type="entry name" value="PARTNER OF PAIRED, ISOFORM B-RELATED"/>
    <property type="match status" value="1"/>
</dbReference>
<keyword evidence="5" id="KW-1185">Reference proteome</keyword>
<keyword evidence="1" id="KW-0833">Ubl conjugation pathway</keyword>
<evidence type="ECO:0000313" key="5">
    <source>
        <dbReference type="Proteomes" id="UP001153148"/>
    </source>
</evidence>
<proteinExistence type="predicted"/>
<dbReference type="InterPro" id="IPR001810">
    <property type="entry name" value="F-box_dom"/>
</dbReference>
<evidence type="ECO:0000256" key="2">
    <source>
        <dbReference type="SAM" id="MobiDB-lite"/>
    </source>
</evidence>
<dbReference type="Gene3D" id="3.80.10.10">
    <property type="entry name" value="Ribonuclease Inhibitor"/>
    <property type="match status" value="2"/>
</dbReference>
<dbReference type="InterPro" id="IPR057207">
    <property type="entry name" value="FBXL15_LRR"/>
</dbReference>
<dbReference type="EMBL" id="CAJPIN010002546">
    <property type="protein sequence ID" value="CAG2055490.1"/>
    <property type="molecule type" value="Genomic_DNA"/>
</dbReference>